<dbReference type="OMA" id="NCHERFR"/>
<gene>
    <name evidence="2" type="primary">LOC104603523</name>
</gene>
<accession>A0A1U8AJ00</accession>
<dbReference type="AlphaFoldDB" id="A0A1U8AJ00"/>
<dbReference type="OrthoDB" id="1104789at2759"/>
<protein>
    <submittedName>
        <fullName evidence="2">Uncharacterized protein LOC104603523</fullName>
    </submittedName>
</protein>
<name>A0A1U8AJ00_NELNU</name>
<evidence type="ECO:0000313" key="2">
    <source>
        <dbReference type="RefSeq" id="XP_010265878.1"/>
    </source>
</evidence>
<dbReference type="Pfam" id="PF05553">
    <property type="entry name" value="DUF761"/>
    <property type="match status" value="1"/>
</dbReference>
<dbReference type="RefSeq" id="XP_010265878.1">
    <property type="nucleotide sequence ID" value="XM_010267576.2"/>
</dbReference>
<reference evidence="2" key="1">
    <citation type="submission" date="2025-08" db="UniProtKB">
        <authorList>
            <consortium name="RefSeq"/>
        </authorList>
    </citation>
    <scope>IDENTIFICATION</scope>
</reference>
<sequence>MAVPSHPKSIQHPCPSSNSMKIKTLFHSHVFRHICLVVRALTKAKSVIAELFKDDDRPDYYKNSIKKSKKKRKLFSTIRTHYNWCSSHVIPMPEPAMDGFSSGHNLYYDSTWNSVCPAEECEAAVESQLSGHFHWLEEKVVVPAAENSTADVEVDEIDRLAAKFIASCHEKFRLEKQESYRRYQEMMARSV</sequence>
<dbReference type="FunCoup" id="A0A1U8AJ00">
    <property type="interactions" value="506"/>
</dbReference>
<organism evidence="1 2">
    <name type="scientific">Nelumbo nucifera</name>
    <name type="common">Sacred lotus</name>
    <dbReference type="NCBI Taxonomy" id="4432"/>
    <lineage>
        <taxon>Eukaryota</taxon>
        <taxon>Viridiplantae</taxon>
        <taxon>Streptophyta</taxon>
        <taxon>Embryophyta</taxon>
        <taxon>Tracheophyta</taxon>
        <taxon>Spermatophyta</taxon>
        <taxon>Magnoliopsida</taxon>
        <taxon>Proteales</taxon>
        <taxon>Nelumbonaceae</taxon>
        <taxon>Nelumbo</taxon>
    </lineage>
</organism>
<dbReference type="Proteomes" id="UP000189703">
    <property type="component" value="Unplaced"/>
</dbReference>
<keyword evidence="1" id="KW-1185">Reference proteome</keyword>
<dbReference type="eggNOG" id="ENOG502RYUZ">
    <property type="taxonomic scope" value="Eukaryota"/>
</dbReference>
<dbReference type="PANTHER" id="PTHR33450">
    <property type="entry name" value="EMB|CAB67623.1-RELATED"/>
    <property type="match status" value="1"/>
</dbReference>
<proteinExistence type="predicted"/>
<dbReference type="PANTHER" id="PTHR33450:SF4">
    <property type="entry name" value="OS04G0665666 PROTEIN"/>
    <property type="match status" value="1"/>
</dbReference>
<evidence type="ECO:0000313" key="1">
    <source>
        <dbReference type="Proteomes" id="UP000189703"/>
    </source>
</evidence>
<dbReference type="GeneID" id="104603523"/>
<dbReference type="InterPro" id="IPR008480">
    <property type="entry name" value="DUF761_pln"/>
</dbReference>
<dbReference type="KEGG" id="nnu:104603523"/>
<dbReference type="InParanoid" id="A0A1U8AJ00"/>